<proteinExistence type="predicted"/>
<dbReference type="Gene3D" id="3.30.70.330">
    <property type="match status" value="1"/>
</dbReference>
<accession>A0A7C4RW54</accession>
<gene>
    <name evidence="2" type="ORF">ENT77_04160</name>
</gene>
<reference evidence="2" key="1">
    <citation type="journal article" date="2020" name="mSystems">
        <title>Genome- and Community-Level Interaction Insights into Carbon Utilization and Element Cycling Functions of Hydrothermarchaeota in Hydrothermal Sediment.</title>
        <authorList>
            <person name="Zhou Z."/>
            <person name="Liu Y."/>
            <person name="Xu W."/>
            <person name="Pan J."/>
            <person name="Luo Z.H."/>
            <person name="Li M."/>
        </authorList>
    </citation>
    <scope>NUCLEOTIDE SEQUENCE [LARGE SCALE GENOMIC DNA]</scope>
    <source>
        <strain evidence="2">SpSt-609</strain>
    </source>
</reference>
<evidence type="ECO:0000313" key="2">
    <source>
        <dbReference type="EMBL" id="HGU40374.1"/>
    </source>
</evidence>
<sequence>MEMLLNEVMRNKVDKNKYDEINSFDFLKQADERVRLFMALGSSDSLDAKKLVAFIEEKTGVEASNVTNVRVFERFSFFDVARFEGELKIKELKRSKAKPRKNLLILQKRRRNVLGTVLVVARNTCVRILRSLLSMVI</sequence>
<protein>
    <recommendedName>
        <fullName evidence="1">DEAD box helicase DbpA/CsdA RNA-binding domain-containing protein</fullName>
    </recommendedName>
</protein>
<comment type="caution">
    <text evidence="2">The sequence shown here is derived from an EMBL/GenBank/DDBJ whole genome shotgun (WGS) entry which is preliminary data.</text>
</comment>
<name>A0A7C4RW54_9BACT</name>
<dbReference type="InterPro" id="IPR005580">
    <property type="entry name" value="DbpA/CsdA_RNA-bd_dom"/>
</dbReference>
<dbReference type="AlphaFoldDB" id="A0A7C4RW54"/>
<evidence type="ECO:0000259" key="1">
    <source>
        <dbReference type="Pfam" id="PF03880"/>
    </source>
</evidence>
<feature type="domain" description="DEAD box helicase DbpA/CsdA RNA-binding" evidence="1">
    <location>
        <begin position="35"/>
        <end position="101"/>
    </location>
</feature>
<dbReference type="EMBL" id="DSZY01000020">
    <property type="protein sequence ID" value="HGU40374.1"/>
    <property type="molecule type" value="Genomic_DNA"/>
</dbReference>
<dbReference type="CDD" id="cd12252">
    <property type="entry name" value="RRM_DbpA"/>
    <property type="match status" value="1"/>
</dbReference>
<organism evidence="2">
    <name type="scientific">Fervidobacterium thailandense</name>
    <dbReference type="NCBI Taxonomy" id="1008305"/>
    <lineage>
        <taxon>Bacteria</taxon>
        <taxon>Thermotogati</taxon>
        <taxon>Thermotogota</taxon>
        <taxon>Thermotogae</taxon>
        <taxon>Thermotogales</taxon>
        <taxon>Fervidobacteriaceae</taxon>
        <taxon>Fervidobacterium</taxon>
    </lineage>
</organism>
<dbReference type="Pfam" id="PF03880">
    <property type="entry name" value="DbpA"/>
    <property type="match status" value="1"/>
</dbReference>
<dbReference type="InterPro" id="IPR012677">
    <property type="entry name" value="Nucleotide-bd_a/b_plait_sf"/>
</dbReference>